<dbReference type="PROSITE" id="PS51782">
    <property type="entry name" value="LYSM"/>
    <property type="match status" value="1"/>
</dbReference>
<sequence length="114" mass="13176">MAQDNSSTPSVAPVDEVYSSDLSQRAKQVSQHFGNLQLTNQQKNFWIDHPNDCTYYEDKAYQVKPGEMLADVANHFVRGSEQLRWYNGIARYRNLKPGQTIYVPDRYFMVPLGE</sequence>
<dbReference type="InterPro" id="IPR036779">
    <property type="entry name" value="LysM_dom_sf"/>
</dbReference>
<dbReference type="SUPFAM" id="SSF54106">
    <property type="entry name" value="LysM domain"/>
    <property type="match status" value="1"/>
</dbReference>
<dbReference type="EMBL" id="AZEA01000019">
    <property type="protein sequence ID" value="KRK87556.1"/>
    <property type="molecule type" value="Genomic_DNA"/>
</dbReference>
<feature type="domain" description="LysM" evidence="1">
    <location>
        <begin position="59"/>
        <end position="103"/>
    </location>
</feature>
<dbReference type="InterPro" id="IPR018392">
    <property type="entry name" value="LysM"/>
</dbReference>
<name>A0A0R1L3A4_9LACO</name>
<dbReference type="Proteomes" id="UP000051581">
    <property type="component" value="Unassembled WGS sequence"/>
</dbReference>
<dbReference type="Gene3D" id="3.10.350.10">
    <property type="entry name" value="LysM domain"/>
    <property type="match status" value="1"/>
</dbReference>
<dbReference type="PATRIC" id="fig|1423808.3.peg.964"/>
<comment type="caution">
    <text evidence="2">The sequence shown here is derived from an EMBL/GenBank/DDBJ whole genome shotgun (WGS) entry which is preliminary data.</text>
</comment>
<evidence type="ECO:0000313" key="3">
    <source>
        <dbReference type="Proteomes" id="UP000051581"/>
    </source>
</evidence>
<dbReference type="Pfam" id="PF01476">
    <property type="entry name" value="LysM"/>
    <property type="match status" value="1"/>
</dbReference>
<accession>A0A0R1L3A4</accession>
<dbReference type="RefSeq" id="WP_057826027.1">
    <property type="nucleotide sequence ID" value="NZ_AZEA01000019.1"/>
</dbReference>
<reference evidence="2 3" key="1">
    <citation type="journal article" date="2015" name="Genome Announc.">
        <title>Expanding the biotechnology potential of lactobacilli through comparative genomics of 213 strains and associated genera.</title>
        <authorList>
            <person name="Sun Z."/>
            <person name="Harris H.M."/>
            <person name="McCann A."/>
            <person name="Guo C."/>
            <person name="Argimon S."/>
            <person name="Zhang W."/>
            <person name="Yang X."/>
            <person name="Jeffery I.B."/>
            <person name="Cooney J.C."/>
            <person name="Kagawa T.F."/>
            <person name="Liu W."/>
            <person name="Song Y."/>
            <person name="Salvetti E."/>
            <person name="Wrobel A."/>
            <person name="Rasinkangas P."/>
            <person name="Parkhill J."/>
            <person name="Rea M.C."/>
            <person name="O'Sullivan O."/>
            <person name="Ritari J."/>
            <person name="Douillard F.P."/>
            <person name="Paul Ross R."/>
            <person name="Yang R."/>
            <person name="Briner A.E."/>
            <person name="Felis G.E."/>
            <person name="de Vos W.M."/>
            <person name="Barrangou R."/>
            <person name="Klaenhammer T.R."/>
            <person name="Caufield P.W."/>
            <person name="Cui Y."/>
            <person name="Zhang H."/>
            <person name="O'Toole P.W."/>
        </authorList>
    </citation>
    <scope>NUCLEOTIDE SEQUENCE [LARGE SCALE GENOMIC DNA]</scope>
    <source>
        <strain evidence="2 3">DSM 19904</strain>
    </source>
</reference>
<protein>
    <submittedName>
        <fullName evidence="2">Peptidoglycan-binding lysin domain-containing protein</fullName>
    </submittedName>
</protein>
<dbReference type="OrthoDB" id="9813368at2"/>
<dbReference type="AlphaFoldDB" id="A0A0R1L3A4"/>
<organism evidence="2 3">
    <name type="scientific">Lentilactobacillus sunkii DSM 19904</name>
    <dbReference type="NCBI Taxonomy" id="1423808"/>
    <lineage>
        <taxon>Bacteria</taxon>
        <taxon>Bacillati</taxon>
        <taxon>Bacillota</taxon>
        <taxon>Bacilli</taxon>
        <taxon>Lactobacillales</taxon>
        <taxon>Lactobacillaceae</taxon>
        <taxon>Lentilactobacillus</taxon>
    </lineage>
</organism>
<evidence type="ECO:0000313" key="2">
    <source>
        <dbReference type="EMBL" id="KRK87556.1"/>
    </source>
</evidence>
<gene>
    <name evidence="2" type="ORF">FD17_GL000955</name>
</gene>
<evidence type="ECO:0000259" key="1">
    <source>
        <dbReference type="PROSITE" id="PS51782"/>
    </source>
</evidence>
<dbReference type="CDD" id="cd00118">
    <property type="entry name" value="LysM"/>
    <property type="match status" value="1"/>
</dbReference>
<proteinExistence type="predicted"/>
<keyword evidence="3" id="KW-1185">Reference proteome</keyword>